<feature type="transmembrane region" description="Helical" evidence="6">
    <location>
        <begin position="190"/>
        <end position="215"/>
    </location>
</feature>
<accession>A0A1I7RZD8</accession>
<dbReference type="GO" id="GO:0008115">
    <property type="term" value="F:sarcosine oxidase activity"/>
    <property type="evidence" value="ECO:0007669"/>
    <property type="project" value="TreeGrafter"/>
</dbReference>
<dbReference type="Gene3D" id="3.50.50.60">
    <property type="entry name" value="FAD/NAD(P)-binding domain"/>
    <property type="match status" value="1"/>
</dbReference>
<feature type="transmembrane region" description="Helical" evidence="6">
    <location>
        <begin position="88"/>
        <end position="108"/>
    </location>
</feature>
<dbReference type="InterPro" id="IPR045170">
    <property type="entry name" value="MTOX"/>
</dbReference>
<evidence type="ECO:0000256" key="6">
    <source>
        <dbReference type="SAM" id="Phobius"/>
    </source>
</evidence>
<evidence type="ECO:0000313" key="8">
    <source>
        <dbReference type="Proteomes" id="UP000095284"/>
    </source>
</evidence>
<feature type="transmembrane region" description="Helical" evidence="6">
    <location>
        <begin position="44"/>
        <end position="68"/>
    </location>
</feature>
<dbReference type="Pfam" id="PF01266">
    <property type="entry name" value="DAO"/>
    <property type="match status" value="1"/>
</dbReference>
<feature type="transmembrane region" description="Helical" evidence="6">
    <location>
        <begin position="273"/>
        <end position="294"/>
    </location>
</feature>
<dbReference type="eggNOG" id="KOG2820">
    <property type="taxonomic scope" value="Eukaryota"/>
</dbReference>
<dbReference type="SUPFAM" id="SSF81321">
    <property type="entry name" value="Family A G protein-coupled receptor-like"/>
    <property type="match status" value="1"/>
</dbReference>
<dbReference type="InterPro" id="IPR019428">
    <property type="entry name" value="7TM_GPCR_serpentine_rcpt_Str"/>
</dbReference>
<dbReference type="Proteomes" id="UP000095284">
    <property type="component" value="Unplaced"/>
</dbReference>
<evidence type="ECO:0000313" key="9">
    <source>
        <dbReference type="WBParaSite" id="BXY_0610800.1"/>
    </source>
</evidence>
<dbReference type="PANTHER" id="PTHR10961:SF46">
    <property type="entry name" value="PEROXISOMAL SARCOSINE OXIDASE"/>
    <property type="match status" value="1"/>
</dbReference>
<keyword evidence="3" id="KW-0285">Flavoprotein</keyword>
<keyword evidence="6" id="KW-1133">Transmembrane helix</keyword>
<comment type="similarity">
    <text evidence="2">Belongs to the MSOX/MTOX family.</text>
</comment>
<feature type="transmembrane region" description="Helical" evidence="6">
    <location>
        <begin position="129"/>
        <end position="153"/>
    </location>
</feature>
<evidence type="ECO:0000259" key="7">
    <source>
        <dbReference type="Pfam" id="PF01266"/>
    </source>
</evidence>
<keyword evidence="5" id="KW-0560">Oxidoreductase</keyword>
<dbReference type="AlphaFoldDB" id="A0A1I7RZD8"/>
<comment type="cofactor">
    <cofactor evidence="1">
        <name>FAD</name>
        <dbReference type="ChEBI" id="CHEBI:57692"/>
    </cofactor>
</comment>
<dbReference type="SUPFAM" id="SSF51905">
    <property type="entry name" value="FAD/NAD(P)-binding domain"/>
    <property type="match status" value="1"/>
</dbReference>
<keyword evidence="6" id="KW-0812">Transmembrane</keyword>
<dbReference type="PANTHER" id="PTHR10961">
    <property type="entry name" value="PEROXISOMAL SARCOSINE OXIDASE"/>
    <property type="match status" value="1"/>
</dbReference>
<dbReference type="Gene3D" id="3.30.9.10">
    <property type="entry name" value="D-Amino Acid Oxidase, subunit A, domain 2"/>
    <property type="match status" value="1"/>
</dbReference>
<feature type="transmembrane region" description="Helical" evidence="6">
    <location>
        <begin position="236"/>
        <end position="261"/>
    </location>
</feature>
<feature type="domain" description="FAD dependent oxidoreductase" evidence="7">
    <location>
        <begin position="320"/>
        <end position="674"/>
    </location>
</feature>
<dbReference type="WBParaSite" id="BXY_0610800.1">
    <property type="protein sequence ID" value="BXY_0610800.1"/>
    <property type="gene ID" value="BXY_0610800"/>
</dbReference>
<keyword evidence="4" id="KW-0274">FAD</keyword>
<reference evidence="9" key="1">
    <citation type="submission" date="2016-11" db="UniProtKB">
        <authorList>
            <consortium name="WormBaseParasite"/>
        </authorList>
    </citation>
    <scope>IDENTIFICATION</scope>
</reference>
<dbReference type="Pfam" id="PF10326">
    <property type="entry name" value="7TM_GPCR_Str"/>
    <property type="match status" value="1"/>
</dbReference>
<name>A0A1I7RZD8_BURXY</name>
<evidence type="ECO:0000256" key="2">
    <source>
        <dbReference type="ARBA" id="ARBA00010989"/>
    </source>
</evidence>
<evidence type="ECO:0000256" key="3">
    <source>
        <dbReference type="ARBA" id="ARBA00022630"/>
    </source>
</evidence>
<evidence type="ECO:0000256" key="5">
    <source>
        <dbReference type="ARBA" id="ARBA00023002"/>
    </source>
</evidence>
<dbReference type="NCBIfam" id="NF008425">
    <property type="entry name" value="PRK11259.1"/>
    <property type="match status" value="1"/>
</dbReference>
<organism evidence="8 9">
    <name type="scientific">Bursaphelenchus xylophilus</name>
    <name type="common">Pinewood nematode worm</name>
    <name type="synonym">Aphelenchoides xylophilus</name>
    <dbReference type="NCBI Taxonomy" id="6326"/>
    <lineage>
        <taxon>Eukaryota</taxon>
        <taxon>Metazoa</taxon>
        <taxon>Ecdysozoa</taxon>
        <taxon>Nematoda</taxon>
        <taxon>Chromadorea</taxon>
        <taxon>Rhabditida</taxon>
        <taxon>Tylenchina</taxon>
        <taxon>Tylenchomorpha</taxon>
        <taxon>Aphelenchoidea</taxon>
        <taxon>Aphelenchoididae</taxon>
        <taxon>Bursaphelenchus</taxon>
    </lineage>
</organism>
<dbReference type="GO" id="GO:0050660">
    <property type="term" value="F:flavin adenine dinucleotide binding"/>
    <property type="evidence" value="ECO:0007669"/>
    <property type="project" value="InterPro"/>
</dbReference>
<dbReference type="InterPro" id="IPR036188">
    <property type="entry name" value="FAD/NAD-bd_sf"/>
</dbReference>
<sequence>MVNARFFYWLSDTMGCVCGVIASSLLLAIIFTHTSKATIAYSRMLAATAVYDIFFCTIEFLTQHQLLIKNGAMIMVPKGVEKDFPSSWYPIFFIPHNFSSLLALLILPSQYQYRYALLTNPSKVTGYTLLRNLFFTLGMAVFCAFIGLAGLTYSVPRGQEYYINQLDPYWATEGMDTYMYALDTQDFFSMLYFICIGVTNVVYFLGAMYYVYKILKFMGGGNKEASGKTKKLQSQFTRVIIIQGVSSFFFAFLPICVMSLATVTRVGVESVGGIVLIPLSWLSFVNSMFSLFVVRSYRRTLGNWLTCGACIWGKMAFDGDVIVVGGGVIGLSTAYQLCKRGYKVVLLEQAPSPNNLHGGSHGDSRIIRLIHSDPVYLPMAIESYKYWRQLEHEVGSKLFENHGVLWLGDKESSVQRANVLRQFNAPHELLDPVSLKSRYPHINYNMDWWSVLDHMAGTIHARKSNEALTKYLTSHGVIIKYGHKVINWSSTINSVTVTTTSGRFSAKNIVFAAGAWLDALVPGLSVKVTPGAVGVFFWDVEKEGEGFYNPENKAPNIIISNFETKQELFMIPNADYKNKVKFGLHLAEPFDITKEKPTALINKCREVAATHIKKHYKYLKTEPTIETTCLYANTDDHSFIIDRHPKHSNVILAGGFSGTGFKFGPVVGEIVCDLIEKKKTKHDISAFHADRFIDISKAKL</sequence>
<keyword evidence="6" id="KW-0472">Membrane</keyword>
<evidence type="ECO:0000256" key="4">
    <source>
        <dbReference type="ARBA" id="ARBA00022827"/>
    </source>
</evidence>
<proteinExistence type="inferred from homology"/>
<evidence type="ECO:0000256" key="1">
    <source>
        <dbReference type="ARBA" id="ARBA00001974"/>
    </source>
</evidence>
<dbReference type="InterPro" id="IPR006076">
    <property type="entry name" value="FAD-dep_OxRdtase"/>
</dbReference>
<feature type="transmembrane region" description="Helical" evidence="6">
    <location>
        <begin position="6"/>
        <end position="32"/>
    </location>
</feature>
<protein>
    <submittedName>
        <fullName evidence="9">Sarcosine oxidasee (formaldehyde-forming)</fullName>
    </submittedName>
</protein>